<dbReference type="InterPro" id="IPR000281">
    <property type="entry name" value="HTH_RpiR"/>
</dbReference>
<dbReference type="InterPro" id="IPR035472">
    <property type="entry name" value="RpiR-like_SIS"/>
</dbReference>
<evidence type="ECO:0000313" key="6">
    <source>
        <dbReference type="EMBL" id="RAP77728.1"/>
    </source>
</evidence>
<dbReference type="RefSeq" id="WP_112880851.1">
    <property type="nucleotide sequence ID" value="NZ_QLUW01000001.1"/>
</dbReference>
<dbReference type="Proteomes" id="UP000249260">
    <property type="component" value="Unassembled WGS sequence"/>
</dbReference>
<evidence type="ECO:0000313" key="7">
    <source>
        <dbReference type="Proteomes" id="UP000249260"/>
    </source>
</evidence>
<keyword evidence="2" id="KW-0238">DNA-binding</keyword>
<evidence type="ECO:0000259" key="4">
    <source>
        <dbReference type="PROSITE" id="PS51071"/>
    </source>
</evidence>
<dbReference type="AlphaFoldDB" id="A0A328U4I6"/>
<sequence length="289" mass="31680">MKPIRKLTGGSSILLKISSMYSSFTRAEQKVADAVREDPEAAVLSTVTDLSEKSGVGDTSVIRFCRKLGFRGYHEFKLSLAQDLVYSPVHSNDAIENGDDFMSVARKITQHHTRYLQDTLELIDESDLTRSVDQLTSGKKIYIFGVGNSGITALDAHHRFIRIGLSAEVQTESHMIAMYGSLIGADSVVLGISTSGSTKDLVDPIKQAKRNGATIICLTSHLKSPITRHADTVLLVPAIESPFEGGALSTKITQIHLMEILTNLIMMRDRTRADEAIRRTSASVAEKLY</sequence>
<dbReference type="InterPro" id="IPR036388">
    <property type="entry name" value="WH-like_DNA-bd_sf"/>
</dbReference>
<reference evidence="6 7" key="1">
    <citation type="submission" date="2018-06" db="EMBL/GenBank/DDBJ databases">
        <title>Paenibacillus montanisoli sp. nov., isolated from mountain area soil.</title>
        <authorList>
            <person name="Wu M."/>
        </authorList>
    </citation>
    <scope>NUCLEOTIDE SEQUENCE [LARGE SCALE GENOMIC DNA]</scope>
    <source>
        <strain evidence="6 7">RA17</strain>
    </source>
</reference>
<dbReference type="SUPFAM" id="SSF46689">
    <property type="entry name" value="Homeodomain-like"/>
    <property type="match status" value="1"/>
</dbReference>
<accession>A0A328U4I6</accession>
<dbReference type="OrthoDB" id="3684496at2"/>
<evidence type="ECO:0000256" key="1">
    <source>
        <dbReference type="ARBA" id="ARBA00023015"/>
    </source>
</evidence>
<dbReference type="PANTHER" id="PTHR30514">
    <property type="entry name" value="GLUCOKINASE"/>
    <property type="match status" value="1"/>
</dbReference>
<comment type="caution">
    <text evidence="6">The sequence shown here is derived from an EMBL/GenBank/DDBJ whole genome shotgun (WGS) entry which is preliminary data.</text>
</comment>
<proteinExistence type="predicted"/>
<keyword evidence="1" id="KW-0805">Transcription regulation</keyword>
<dbReference type="Pfam" id="PF01380">
    <property type="entry name" value="SIS"/>
    <property type="match status" value="1"/>
</dbReference>
<feature type="domain" description="HTH rpiR-type" evidence="4">
    <location>
        <begin position="11"/>
        <end position="87"/>
    </location>
</feature>
<dbReference type="CDD" id="cd05013">
    <property type="entry name" value="SIS_RpiR"/>
    <property type="match status" value="1"/>
</dbReference>
<dbReference type="PROSITE" id="PS51071">
    <property type="entry name" value="HTH_RPIR"/>
    <property type="match status" value="1"/>
</dbReference>
<name>A0A328U4I6_9BACL</name>
<dbReference type="PROSITE" id="PS51464">
    <property type="entry name" value="SIS"/>
    <property type="match status" value="1"/>
</dbReference>
<dbReference type="GO" id="GO:0003677">
    <property type="term" value="F:DNA binding"/>
    <property type="evidence" value="ECO:0007669"/>
    <property type="project" value="UniProtKB-KW"/>
</dbReference>
<dbReference type="InterPro" id="IPR047640">
    <property type="entry name" value="RpiR-like"/>
</dbReference>
<dbReference type="Gene3D" id="3.40.50.10490">
    <property type="entry name" value="Glucose-6-phosphate isomerase like protein, domain 1"/>
    <property type="match status" value="1"/>
</dbReference>
<dbReference type="InterPro" id="IPR046348">
    <property type="entry name" value="SIS_dom_sf"/>
</dbReference>
<feature type="domain" description="SIS" evidence="5">
    <location>
        <begin position="131"/>
        <end position="271"/>
    </location>
</feature>
<organism evidence="6 7">
    <name type="scientific">Paenibacillus montanisoli</name>
    <dbReference type="NCBI Taxonomy" id="2081970"/>
    <lineage>
        <taxon>Bacteria</taxon>
        <taxon>Bacillati</taxon>
        <taxon>Bacillota</taxon>
        <taxon>Bacilli</taxon>
        <taxon>Bacillales</taxon>
        <taxon>Paenibacillaceae</taxon>
        <taxon>Paenibacillus</taxon>
    </lineage>
</organism>
<keyword evidence="7" id="KW-1185">Reference proteome</keyword>
<evidence type="ECO:0000259" key="5">
    <source>
        <dbReference type="PROSITE" id="PS51464"/>
    </source>
</evidence>
<dbReference type="GO" id="GO:1901135">
    <property type="term" value="P:carbohydrate derivative metabolic process"/>
    <property type="evidence" value="ECO:0007669"/>
    <property type="project" value="InterPro"/>
</dbReference>
<dbReference type="Pfam" id="PF01418">
    <property type="entry name" value="HTH_6"/>
    <property type="match status" value="1"/>
</dbReference>
<dbReference type="InterPro" id="IPR009057">
    <property type="entry name" value="Homeodomain-like_sf"/>
</dbReference>
<dbReference type="EMBL" id="QLUW01000001">
    <property type="protein sequence ID" value="RAP77728.1"/>
    <property type="molecule type" value="Genomic_DNA"/>
</dbReference>
<gene>
    <name evidence="6" type="ORF">DL346_04505</name>
</gene>
<keyword evidence="3" id="KW-0804">Transcription</keyword>
<dbReference type="Gene3D" id="1.10.10.10">
    <property type="entry name" value="Winged helix-like DNA-binding domain superfamily/Winged helix DNA-binding domain"/>
    <property type="match status" value="1"/>
</dbReference>
<dbReference type="SUPFAM" id="SSF53697">
    <property type="entry name" value="SIS domain"/>
    <property type="match status" value="1"/>
</dbReference>
<evidence type="ECO:0000256" key="2">
    <source>
        <dbReference type="ARBA" id="ARBA00023125"/>
    </source>
</evidence>
<dbReference type="GO" id="GO:0097367">
    <property type="term" value="F:carbohydrate derivative binding"/>
    <property type="evidence" value="ECO:0007669"/>
    <property type="project" value="InterPro"/>
</dbReference>
<protein>
    <submittedName>
        <fullName evidence="6">Transcriptional regulator</fullName>
    </submittedName>
</protein>
<dbReference type="InterPro" id="IPR001347">
    <property type="entry name" value="SIS_dom"/>
</dbReference>
<dbReference type="PANTHER" id="PTHR30514:SF1">
    <property type="entry name" value="HTH-TYPE TRANSCRIPTIONAL REGULATOR HEXR-RELATED"/>
    <property type="match status" value="1"/>
</dbReference>
<evidence type="ECO:0000256" key="3">
    <source>
        <dbReference type="ARBA" id="ARBA00023163"/>
    </source>
</evidence>
<dbReference type="GO" id="GO:0003700">
    <property type="term" value="F:DNA-binding transcription factor activity"/>
    <property type="evidence" value="ECO:0007669"/>
    <property type="project" value="InterPro"/>
</dbReference>